<evidence type="ECO:0000256" key="3">
    <source>
        <dbReference type="ARBA" id="ARBA00022694"/>
    </source>
</evidence>
<dbReference type="PANTHER" id="PTHR15840:SF10">
    <property type="entry name" value="EKC_KEOPS COMPLEX SUBUNIT TPRKB"/>
    <property type="match status" value="1"/>
</dbReference>
<evidence type="ECO:0000256" key="2">
    <source>
        <dbReference type="ARBA" id="ARBA00005546"/>
    </source>
</evidence>
<dbReference type="STRING" id="157072.A0A024TC33"/>
<evidence type="ECO:0000256" key="4">
    <source>
        <dbReference type="ARBA" id="ARBA00023242"/>
    </source>
</evidence>
<dbReference type="GO" id="GO:0005634">
    <property type="term" value="C:nucleus"/>
    <property type="evidence" value="ECO:0007669"/>
    <property type="project" value="UniProtKB-SubCell"/>
</dbReference>
<accession>A0A024TC33</accession>
<dbReference type="NCBIfam" id="NF011465">
    <property type="entry name" value="PRK14886.1-1"/>
    <property type="match status" value="1"/>
</dbReference>
<sequence>MCSSTTKRDGTTMATSQVFDLFGGRTLHVAFYTDVKNSASLLHKILSSDLNVALINADMVVSLFQVHVAASRALLSAQNHSLTTNSLHSELVFNLSGSRNVTDSLRKFGMSNNATQVLVCAFDDRGVLDAVDIDGTPTPVTAIDNCAHLTPDHVQALKKHYKIHDVELQVTTLSDAIVSRIATKNVNK</sequence>
<evidence type="ECO:0000313" key="6">
    <source>
        <dbReference type="EMBL" id="ETV91608.1"/>
    </source>
</evidence>
<organism evidence="6">
    <name type="scientific">Aphanomyces invadans</name>
    <dbReference type="NCBI Taxonomy" id="157072"/>
    <lineage>
        <taxon>Eukaryota</taxon>
        <taxon>Sar</taxon>
        <taxon>Stramenopiles</taxon>
        <taxon>Oomycota</taxon>
        <taxon>Saprolegniomycetes</taxon>
        <taxon>Saprolegniales</taxon>
        <taxon>Verrucalvaceae</taxon>
        <taxon>Aphanomyces</taxon>
    </lineage>
</organism>
<dbReference type="AlphaFoldDB" id="A0A024TC33"/>
<keyword evidence="4 5" id="KW-0539">Nucleus</keyword>
<dbReference type="GO" id="GO:0000408">
    <property type="term" value="C:EKC/KEOPS complex"/>
    <property type="evidence" value="ECO:0007669"/>
    <property type="project" value="TreeGrafter"/>
</dbReference>
<dbReference type="Gene3D" id="3.30.2380.10">
    <property type="entry name" value="CGI121/TPRKB"/>
    <property type="match status" value="1"/>
</dbReference>
<reference evidence="6" key="1">
    <citation type="submission" date="2013-12" db="EMBL/GenBank/DDBJ databases">
        <title>The Genome Sequence of Aphanomyces invadans NJM9701.</title>
        <authorList>
            <consortium name="The Broad Institute Genomics Platform"/>
            <person name="Russ C."/>
            <person name="Tyler B."/>
            <person name="van West P."/>
            <person name="Dieguez-Uribeondo J."/>
            <person name="Young S.K."/>
            <person name="Zeng Q."/>
            <person name="Gargeya S."/>
            <person name="Fitzgerald M."/>
            <person name="Abouelleil A."/>
            <person name="Alvarado L."/>
            <person name="Chapman S.B."/>
            <person name="Gainer-Dewar J."/>
            <person name="Goldberg J."/>
            <person name="Griggs A."/>
            <person name="Gujja S."/>
            <person name="Hansen M."/>
            <person name="Howarth C."/>
            <person name="Imamovic A."/>
            <person name="Ireland A."/>
            <person name="Larimer J."/>
            <person name="McCowan C."/>
            <person name="Murphy C."/>
            <person name="Pearson M."/>
            <person name="Poon T.W."/>
            <person name="Priest M."/>
            <person name="Roberts A."/>
            <person name="Saif S."/>
            <person name="Shea T."/>
            <person name="Sykes S."/>
            <person name="Wortman J."/>
            <person name="Nusbaum C."/>
            <person name="Birren B."/>
        </authorList>
    </citation>
    <scope>NUCLEOTIDE SEQUENCE [LARGE SCALE GENOMIC DNA]</scope>
    <source>
        <strain evidence="6">NJM9701</strain>
    </source>
</reference>
<dbReference type="InterPro" id="IPR036504">
    <property type="entry name" value="CGI121/TPRKB_sf"/>
</dbReference>
<dbReference type="GO" id="GO:0005829">
    <property type="term" value="C:cytosol"/>
    <property type="evidence" value="ECO:0007669"/>
    <property type="project" value="TreeGrafter"/>
</dbReference>
<dbReference type="Pfam" id="PF08617">
    <property type="entry name" value="CGI-121"/>
    <property type="match status" value="1"/>
</dbReference>
<proteinExistence type="inferred from homology"/>
<dbReference type="InterPro" id="IPR013926">
    <property type="entry name" value="CGI121/TPRKB"/>
</dbReference>
<dbReference type="SUPFAM" id="SSF143870">
    <property type="entry name" value="PF0523-like"/>
    <property type="match status" value="1"/>
</dbReference>
<dbReference type="eggNOG" id="KOG4066">
    <property type="taxonomic scope" value="Eukaryota"/>
</dbReference>
<comment type="similarity">
    <text evidence="2 5">Belongs to the CGI121/TPRKB family.</text>
</comment>
<dbReference type="GeneID" id="20090908"/>
<dbReference type="OrthoDB" id="329139at2759"/>
<comment type="subcellular location">
    <subcellularLocation>
        <location evidence="1">Nucleus</location>
    </subcellularLocation>
</comment>
<evidence type="ECO:0008006" key="7">
    <source>
        <dbReference type="Google" id="ProtNLM"/>
    </source>
</evidence>
<gene>
    <name evidence="6" type="ORF">H310_13858</name>
</gene>
<dbReference type="VEuPathDB" id="FungiDB:H310_13858"/>
<evidence type="ECO:0000256" key="1">
    <source>
        <dbReference type="ARBA" id="ARBA00004123"/>
    </source>
</evidence>
<dbReference type="PANTHER" id="PTHR15840">
    <property type="entry name" value="CGI-121 FAMILY MEMBER"/>
    <property type="match status" value="1"/>
</dbReference>
<protein>
    <recommendedName>
        <fullName evidence="7">EKC/KEOPS complex subunit CGI121</fullName>
    </recommendedName>
</protein>
<keyword evidence="3" id="KW-0819">tRNA processing</keyword>
<evidence type="ECO:0000256" key="5">
    <source>
        <dbReference type="RuleBase" id="RU004398"/>
    </source>
</evidence>
<dbReference type="GO" id="GO:0002949">
    <property type="term" value="P:tRNA threonylcarbamoyladenosine modification"/>
    <property type="evidence" value="ECO:0007669"/>
    <property type="project" value="TreeGrafter"/>
</dbReference>
<dbReference type="RefSeq" id="XP_008879727.1">
    <property type="nucleotide sequence ID" value="XM_008881505.1"/>
</dbReference>
<name>A0A024TC33_9STRA</name>
<dbReference type="EMBL" id="KI914008">
    <property type="protein sequence ID" value="ETV91608.1"/>
    <property type="molecule type" value="Genomic_DNA"/>
</dbReference>